<organism evidence="2 3">
    <name type="scientific">Paraphoma chrysanthemicola</name>
    <dbReference type="NCBI Taxonomy" id="798071"/>
    <lineage>
        <taxon>Eukaryota</taxon>
        <taxon>Fungi</taxon>
        <taxon>Dikarya</taxon>
        <taxon>Ascomycota</taxon>
        <taxon>Pezizomycotina</taxon>
        <taxon>Dothideomycetes</taxon>
        <taxon>Pleosporomycetidae</taxon>
        <taxon>Pleosporales</taxon>
        <taxon>Pleosporineae</taxon>
        <taxon>Phaeosphaeriaceae</taxon>
        <taxon>Paraphoma</taxon>
    </lineage>
</organism>
<name>A0A8K0R900_9PLEO</name>
<evidence type="ECO:0000313" key="3">
    <source>
        <dbReference type="Proteomes" id="UP000813461"/>
    </source>
</evidence>
<dbReference type="InterPro" id="IPR010730">
    <property type="entry name" value="HET"/>
</dbReference>
<evidence type="ECO:0000313" key="2">
    <source>
        <dbReference type="EMBL" id="KAH7088789.1"/>
    </source>
</evidence>
<evidence type="ECO:0000259" key="1">
    <source>
        <dbReference type="Pfam" id="PF06985"/>
    </source>
</evidence>
<dbReference type="Proteomes" id="UP000813461">
    <property type="component" value="Unassembled WGS sequence"/>
</dbReference>
<dbReference type="Pfam" id="PF06985">
    <property type="entry name" value="HET"/>
    <property type="match status" value="1"/>
</dbReference>
<dbReference type="OrthoDB" id="20872at2759"/>
<dbReference type="PANTHER" id="PTHR10622">
    <property type="entry name" value="HET DOMAIN-CONTAINING PROTEIN"/>
    <property type="match status" value="1"/>
</dbReference>
<proteinExistence type="predicted"/>
<accession>A0A8K0R900</accession>
<comment type="caution">
    <text evidence="2">The sequence shown here is derived from an EMBL/GenBank/DDBJ whole genome shotgun (WGS) entry which is preliminary data.</text>
</comment>
<keyword evidence="3" id="KW-1185">Reference proteome</keyword>
<gene>
    <name evidence="2" type="ORF">FB567DRAFT_493132</name>
</gene>
<dbReference type="EMBL" id="JAGMVJ010000007">
    <property type="protein sequence ID" value="KAH7088789.1"/>
    <property type="molecule type" value="Genomic_DNA"/>
</dbReference>
<reference evidence="2" key="1">
    <citation type="journal article" date="2021" name="Nat. Commun.">
        <title>Genetic determinants of endophytism in the Arabidopsis root mycobiome.</title>
        <authorList>
            <person name="Mesny F."/>
            <person name="Miyauchi S."/>
            <person name="Thiergart T."/>
            <person name="Pickel B."/>
            <person name="Atanasova L."/>
            <person name="Karlsson M."/>
            <person name="Huettel B."/>
            <person name="Barry K.W."/>
            <person name="Haridas S."/>
            <person name="Chen C."/>
            <person name="Bauer D."/>
            <person name="Andreopoulos W."/>
            <person name="Pangilinan J."/>
            <person name="LaButti K."/>
            <person name="Riley R."/>
            <person name="Lipzen A."/>
            <person name="Clum A."/>
            <person name="Drula E."/>
            <person name="Henrissat B."/>
            <person name="Kohler A."/>
            <person name="Grigoriev I.V."/>
            <person name="Martin F.M."/>
            <person name="Hacquard S."/>
        </authorList>
    </citation>
    <scope>NUCLEOTIDE SEQUENCE</scope>
    <source>
        <strain evidence="2">MPI-SDFR-AT-0120</strain>
    </source>
</reference>
<feature type="domain" description="Heterokaryon incompatibility" evidence="1">
    <location>
        <begin position="21"/>
        <end position="115"/>
    </location>
</feature>
<dbReference type="PANTHER" id="PTHR10622:SF10">
    <property type="entry name" value="HET DOMAIN-CONTAINING PROTEIN"/>
    <property type="match status" value="1"/>
</dbReference>
<protein>
    <submittedName>
        <fullName evidence="2">Heterokaryon incompatibility protein-domain-containing protein</fullName>
    </submittedName>
</protein>
<dbReference type="AlphaFoldDB" id="A0A8K0R900"/>
<sequence length="512" mass="57812">MFLIDTTTLLLREFPNSDQRYAILSHTWGCSSDEVTYEEMVAPERSAMTQAKPGYAKVVKTCDIARTEYNLPYAWIDTCCINKSSSAELSESINSMFRWYHNAGVCLAYLSDVGDGQVTFSESRWFTRGWTLQELIAPKDLVFLNCKWEFLGTRGAKAAEISTITRIPTQVLNHTHELSDIPIAQRFSWASTRETTRVEDCAYSLLGIFDINMPMLYGEGRKAFVRLQEHILSQSDDMSLFLWNDLQASQEYTGLLAPSPGCFHEMHDVTAEPTFTQRDYQLTNRGIRLKVGLAWDVETGLAVLPVNHSLRLKFGSNREPAGIYLRRVGLDLFARARPQECAAIETSTRHTDFTAVRTLAKAQSAMIEATVIKVSVSSDISIVKVEPKGSYNPKEQVLHAGHTGAFIGFMKFEFGFYSQPFTVVFCFKGLHWFATVVHGQRWYALQDKFYSYYKDHLDEINNDDTVESTTIGRIYGVGGGSVVVHMRGGINPTIDVRTTPSWIPYAEVRSCQ</sequence>